<gene>
    <name evidence="10" type="ORF">JAAARDRAFT_173322</name>
</gene>
<dbReference type="InterPro" id="IPR050853">
    <property type="entry name" value="WD_repeat_DNA-damage-binding"/>
</dbReference>
<organism evidence="10 11">
    <name type="scientific">Jaapia argillacea MUCL 33604</name>
    <dbReference type="NCBI Taxonomy" id="933084"/>
    <lineage>
        <taxon>Eukaryota</taxon>
        <taxon>Fungi</taxon>
        <taxon>Dikarya</taxon>
        <taxon>Basidiomycota</taxon>
        <taxon>Agaricomycotina</taxon>
        <taxon>Agaricomycetes</taxon>
        <taxon>Agaricomycetidae</taxon>
        <taxon>Jaapiales</taxon>
        <taxon>Jaapiaceae</taxon>
        <taxon>Jaapia</taxon>
    </lineage>
</organism>
<keyword evidence="11" id="KW-1185">Reference proteome</keyword>
<evidence type="ECO:0000256" key="8">
    <source>
        <dbReference type="RuleBase" id="RU365004"/>
    </source>
</evidence>
<dbReference type="InterPro" id="IPR015943">
    <property type="entry name" value="WD40/YVTN_repeat-like_dom_sf"/>
</dbReference>
<dbReference type="SMART" id="SM00320">
    <property type="entry name" value="WD40"/>
    <property type="match status" value="5"/>
</dbReference>
<comment type="similarity">
    <text evidence="1 8">Belongs to the WD repeat DDB2/WDR76 family.</text>
</comment>
<feature type="region of interest" description="Disordered" evidence="9">
    <location>
        <begin position="33"/>
        <end position="123"/>
    </location>
</feature>
<dbReference type="AlphaFoldDB" id="A0A067Q1X3"/>
<dbReference type="PROSITE" id="PS00678">
    <property type="entry name" value="WD_REPEATS_1"/>
    <property type="match status" value="2"/>
</dbReference>
<evidence type="ECO:0000256" key="6">
    <source>
        <dbReference type="ARBA" id="ARBA00023125"/>
    </source>
</evidence>
<sequence length="595" mass="66528">MSKTAYELEREANIARNRALLQQLDLKEAAVSLGAPSKSTSNAKTKAKPIQPAKKRKREDVEEVVPRRQSSRLKKSVPDVNESPEKKRKREQEEEERRLKEEEERAAAEERAKEARRPRHNDLDLVKLAPDSDSNELSQLTSTLHAICKEDHPKRVGGRDAFVYDDGDEKEEGEITSLKERLQGMKVVARAKVTQDRVYSAAYHPEVTKDIICFGDKHGQLGIWDARALPDEVSDEDEEVSPSGDAEGGKYWRLQMHWPATSKSSISCVKFDPINSHNASPDLLISFHSLTFLYQVFTSAYDCTIRSFSLTSGISRQVFSSDDILISSIDLPPAGHEMWIADALGGVTHLDLREHEPKGRWYGLSDQKIGCVSVNPVDPHLLLTASNNRSLKLWDVRKLQTLGGGAVSTLLTPPPSSPSGGKDKEHESSEYDNGQIEDFLKSKKGQGCLRGEWPHNKSVSSAYWDVRGRSIVSTSYDDTLRLWDVDPATLSRQSVIRTFKPFNKIRHNCQTGKWLTILRAQWTPNPDVYPHFTIGNMDHSLDIFSSKGDLLARLSDKQRITAVQAVTCSHPNVVERAASGNGSGRCVLWAPSDDS</sequence>
<accession>A0A067Q1X3</accession>
<dbReference type="GO" id="GO:2000001">
    <property type="term" value="P:regulation of DNA damage checkpoint"/>
    <property type="evidence" value="ECO:0007669"/>
    <property type="project" value="TreeGrafter"/>
</dbReference>
<reference evidence="11" key="1">
    <citation type="journal article" date="2014" name="Proc. Natl. Acad. Sci. U.S.A.">
        <title>Extensive sampling of basidiomycete genomes demonstrates inadequacy of the white-rot/brown-rot paradigm for wood decay fungi.</title>
        <authorList>
            <person name="Riley R."/>
            <person name="Salamov A.A."/>
            <person name="Brown D.W."/>
            <person name="Nagy L.G."/>
            <person name="Floudas D."/>
            <person name="Held B.W."/>
            <person name="Levasseur A."/>
            <person name="Lombard V."/>
            <person name="Morin E."/>
            <person name="Otillar R."/>
            <person name="Lindquist E.A."/>
            <person name="Sun H."/>
            <person name="LaButti K.M."/>
            <person name="Schmutz J."/>
            <person name="Jabbour D."/>
            <person name="Luo H."/>
            <person name="Baker S.E."/>
            <person name="Pisabarro A.G."/>
            <person name="Walton J.D."/>
            <person name="Blanchette R.A."/>
            <person name="Henrissat B."/>
            <person name="Martin F."/>
            <person name="Cullen D."/>
            <person name="Hibbett D.S."/>
            <person name="Grigoriev I.V."/>
        </authorList>
    </citation>
    <scope>NUCLEOTIDE SEQUENCE [LARGE SCALE GENOMIC DNA]</scope>
    <source>
        <strain evidence="11">MUCL 33604</strain>
    </source>
</reference>
<dbReference type="InterPro" id="IPR036322">
    <property type="entry name" value="WD40_repeat_dom_sf"/>
</dbReference>
<dbReference type="PROSITE" id="PS50294">
    <property type="entry name" value="WD_REPEATS_REGION"/>
    <property type="match status" value="1"/>
</dbReference>
<dbReference type="OrthoDB" id="9890280at2759"/>
<dbReference type="PANTHER" id="PTHR14773:SF0">
    <property type="entry name" value="WD REPEAT-CONTAINING PROTEIN 76"/>
    <property type="match status" value="1"/>
</dbReference>
<dbReference type="InterPro" id="IPR001680">
    <property type="entry name" value="WD40_rpt"/>
</dbReference>
<proteinExistence type="inferred from homology"/>
<dbReference type="InParanoid" id="A0A067Q1X3"/>
<dbReference type="InterPro" id="IPR019775">
    <property type="entry name" value="WD40_repeat_CS"/>
</dbReference>
<keyword evidence="5 8" id="KW-0227">DNA damage</keyword>
<evidence type="ECO:0000256" key="3">
    <source>
        <dbReference type="ARBA" id="ARBA00022574"/>
    </source>
</evidence>
<evidence type="ECO:0000256" key="4">
    <source>
        <dbReference type="ARBA" id="ARBA00022737"/>
    </source>
</evidence>
<feature type="region of interest" description="Disordered" evidence="9">
    <location>
        <begin position="406"/>
        <end position="431"/>
    </location>
</feature>
<dbReference type="GO" id="GO:0006974">
    <property type="term" value="P:DNA damage response"/>
    <property type="evidence" value="ECO:0007669"/>
    <property type="project" value="UniProtKB-KW"/>
</dbReference>
<keyword evidence="3 7" id="KW-0853">WD repeat</keyword>
<dbReference type="PANTHER" id="PTHR14773">
    <property type="entry name" value="WD REPEAT-CONTAINING PROTEIN 76"/>
    <property type="match status" value="1"/>
</dbReference>
<dbReference type="Gene3D" id="2.130.10.10">
    <property type="entry name" value="YVTN repeat-like/Quinoprotein amine dehydrogenase"/>
    <property type="match status" value="2"/>
</dbReference>
<evidence type="ECO:0000256" key="5">
    <source>
        <dbReference type="ARBA" id="ARBA00022763"/>
    </source>
</evidence>
<dbReference type="HOGENOM" id="CLU_017019_1_0_1"/>
<dbReference type="GO" id="GO:0005634">
    <property type="term" value="C:nucleus"/>
    <property type="evidence" value="ECO:0007669"/>
    <property type="project" value="TreeGrafter"/>
</dbReference>
<name>A0A067Q1X3_9AGAM</name>
<dbReference type="STRING" id="933084.A0A067Q1X3"/>
<evidence type="ECO:0000256" key="7">
    <source>
        <dbReference type="PROSITE-ProRule" id="PRU00221"/>
    </source>
</evidence>
<evidence type="ECO:0000313" key="11">
    <source>
        <dbReference type="Proteomes" id="UP000027265"/>
    </source>
</evidence>
<evidence type="ECO:0000256" key="1">
    <source>
        <dbReference type="ARBA" id="ARBA00005434"/>
    </source>
</evidence>
<protein>
    <recommendedName>
        <fullName evidence="2 8">DNA damage-binding protein CMR1</fullName>
    </recommendedName>
</protein>
<feature type="repeat" description="WD" evidence="7">
    <location>
        <begin position="455"/>
        <end position="493"/>
    </location>
</feature>
<evidence type="ECO:0000313" key="10">
    <source>
        <dbReference type="EMBL" id="KDQ60939.1"/>
    </source>
</evidence>
<dbReference type="SUPFAM" id="SSF50978">
    <property type="entry name" value="WD40 repeat-like"/>
    <property type="match status" value="1"/>
</dbReference>
<dbReference type="PROSITE" id="PS50082">
    <property type="entry name" value="WD_REPEATS_2"/>
    <property type="match status" value="1"/>
</dbReference>
<evidence type="ECO:0000256" key="9">
    <source>
        <dbReference type="SAM" id="MobiDB-lite"/>
    </source>
</evidence>
<dbReference type="GO" id="GO:0003677">
    <property type="term" value="F:DNA binding"/>
    <property type="evidence" value="ECO:0007669"/>
    <property type="project" value="UniProtKB-UniRule"/>
</dbReference>
<dbReference type="EMBL" id="KL197713">
    <property type="protein sequence ID" value="KDQ60939.1"/>
    <property type="molecule type" value="Genomic_DNA"/>
</dbReference>
<evidence type="ECO:0000256" key="2">
    <source>
        <dbReference type="ARBA" id="ARBA00021132"/>
    </source>
</evidence>
<feature type="compositionally biased region" description="Basic and acidic residues" evidence="9">
    <location>
        <begin position="90"/>
        <end position="123"/>
    </location>
</feature>
<dbReference type="Proteomes" id="UP000027265">
    <property type="component" value="Unassembled WGS sequence"/>
</dbReference>
<keyword evidence="4" id="KW-0677">Repeat</keyword>
<feature type="compositionally biased region" description="Low complexity" evidence="9">
    <location>
        <begin position="35"/>
        <end position="44"/>
    </location>
</feature>
<comment type="function">
    <text evidence="8">DNA-binding protein that binds to both single- and double-stranded DNA. Binds preferentially to UV-damaged DNA. May be involved in DNA-metabolic processes.</text>
</comment>
<keyword evidence="6 8" id="KW-0238">DNA-binding</keyword>
<dbReference type="Pfam" id="PF00400">
    <property type="entry name" value="WD40"/>
    <property type="match status" value="2"/>
</dbReference>